<accession>A0AAD4KWW1</accession>
<dbReference type="Gene3D" id="3.20.20.100">
    <property type="entry name" value="NADP-dependent oxidoreductase domain"/>
    <property type="match status" value="1"/>
</dbReference>
<dbReference type="PANTHER" id="PTHR43827">
    <property type="entry name" value="2,5-DIKETO-D-GLUCONIC ACID REDUCTASE"/>
    <property type="match status" value="1"/>
</dbReference>
<dbReference type="InterPro" id="IPR020471">
    <property type="entry name" value="AKR"/>
</dbReference>
<dbReference type="GeneID" id="70246498"/>
<proteinExistence type="predicted"/>
<feature type="domain" description="NADP-dependent oxidoreductase" evidence="2">
    <location>
        <begin position="40"/>
        <end position="241"/>
    </location>
</feature>
<sequence>MAKVSRFAKMSSGLLPLRPPGLARDAPVTTMPTLIYGTAWKKDRTAELVYTALKAGFRAVDTAAQPKHYREDLVGDGVRRALEEGIAKREELYIQSKFTSVQGQDPKNMPYSANMNISDQVHTSIKSSLHNFKTSSSSDSDYIDTLVFHSPLPTIEQTIQAWKTAESYVLNGQIRNLGISNCSISVLEALYKSPEVTVKPAVVQNRFYQDTGFDVELRAFARDHDIIYQSFWTLTANPFLLESDPVEKLSSTAGIGLAPALYALVLSLGKTSILDGTTKEQHMADDLAALSVVDEFAAQHPGEWTAVVDGFKRLIGEKG</sequence>
<name>A0AAD4KWW1_9EURO</name>
<dbReference type="Pfam" id="PF00248">
    <property type="entry name" value="Aldo_ket_red"/>
    <property type="match status" value="1"/>
</dbReference>
<dbReference type="InterPro" id="IPR023210">
    <property type="entry name" value="NADP_OxRdtase_dom"/>
</dbReference>
<evidence type="ECO:0000259" key="2">
    <source>
        <dbReference type="Pfam" id="PF00248"/>
    </source>
</evidence>
<evidence type="ECO:0000313" key="4">
    <source>
        <dbReference type="Proteomes" id="UP001201262"/>
    </source>
</evidence>
<evidence type="ECO:0000256" key="1">
    <source>
        <dbReference type="ARBA" id="ARBA00023002"/>
    </source>
</evidence>
<dbReference type="PANTHER" id="PTHR43827:SF8">
    <property type="entry name" value="ALDO_KETO REDUCTASE FAMILY PROTEIN"/>
    <property type="match status" value="1"/>
</dbReference>
<protein>
    <submittedName>
        <fullName evidence="3">Aldo-keto reductase</fullName>
    </submittedName>
</protein>
<reference evidence="3" key="1">
    <citation type="submission" date="2021-12" db="EMBL/GenBank/DDBJ databases">
        <title>Convergent genome expansion in fungi linked to evolution of root-endophyte symbiosis.</title>
        <authorList>
            <consortium name="DOE Joint Genome Institute"/>
            <person name="Ke Y.-H."/>
            <person name="Bonito G."/>
            <person name="Liao H.-L."/>
            <person name="Looney B."/>
            <person name="Rojas-Flechas A."/>
            <person name="Nash J."/>
            <person name="Hameed K."/>
            <person name="Schadt C."/>
            <person name="Martin F."/>
            <person name="Crous P.W."/>
            <person name="Miettinen O."/>
            <person name="Magnuson J.K."/>
            <person name="Labbe J."/>
            <person name="Jacobson D."/>
            <person name="Doktycz M.J."/>
            <person name="Veneault-Fourrey C."/>
            <person name="Kuo A."/>
            <person name="Mondo S."/>
            <person name="Calhoun S."/>
            <person name="Riley R."/>
            <person name="Ohm R."/>
            <person name="LaButti K."/>
            <person name="Andreopoulos B."/>
            <person name="Pangilinan J."/>
            <person name="Nolan M."/>
            <person name="Tritt A."/>
            <person name="Clum A."/>
            <person name="Lipzen A."/>
            <person name="Daum C."/>
            <person name="Barry K."/>
            <person name="Grigoriev I.V."/>
            <person name="Vilgalys R."/>
        </authorList>
    </citation>
    <scope>NUCLEOTIDE SEQUENCE</scope>
    <source>
        <strain evidence="3">PMI_201</strain>
    </source>
</reference>
<dbReference type="FunFam" id="3.20.20.100:FF:000045">
    <property type="entry name" value="Aldo-keto reductase (AKR), putative"/>
    <property type="match status" value="1"/>
</dbReference>
<dbReference type="InterPro" id="IPR036812">
    <property type="entry name" value="NAD(P)_OxRdtase_dom_sf"/>
</dbReference>
<comment type="caution">
    <text evidence="3">The sequence shown here is derived from an EMBL/GenBank/DDBJ whole genome shotgun (WGS) entry which is preliminary data.</text>
</comment>
<organism evidence="3 4">
    <name type="scientific">Talaromyces proteolyticus</name>
    <dbReference type="NCBI Taxonomy" id="1131652"/>
    <lineage>
        <taxon>Eukaryota</taxon>
        <taxon>Fungi</taxon>
        <taxon>Dikarya</taxon>
        <taxon>Ascomycota</taxon>
        <taxon>Pezizomycotina</taxon>
        <taxon>Eurotiomycetes</taxon>
        <taxon>Eurotiomycetidae</taxon>
        <taxon>Eurotiales</taxon>
        <taxon>Trichocomaceae</taxon>
        <taxon>Talaromyces</taxon>
        <taxon>Talaromyces sect. Bacilispori</taxon>
    </lineage>
</organism>
<dbReference type="GO" id="GO:0016491">
    <property type="term" value="F:oxidoreductase activity"/>
    <property type="evidence" value="ECO:0007669"/>
    <property type="project" value="UniProtKB-KW"/>
</dbReference>
<gene>
    <name evidence="3" type="ORF">BGW36DRAFT_379491</name>
</gene>
<keyword evidence="1" id="KW-0560">Oxidoreductase</keyword>
<dbReference type="EMBL" id="JAJTJA010000006">
    <property type="protein sequence ID" value="KAH8697794.1"/>
    <property type="molecule type" value="Genomic_DNA"/>
</dbReference>
<dbReference type="Proteomes" id="UP001201262">
    <property type="component" value="Unassembled WGS sequence"/>
</dbReference>
<dbReference type="SUPFAM" id="SSF51430">
    <property type="entry name" value="NAD(P)-linked oxidoreductase"/>
    <property type="match status" value="1"/>
</dbReference>
<keyword evidence="4" id="KW-1185">Reference proteome</keyword>
<evidence type="ECO:0000313" key="3">
    <source>
        <dbReference type="EMBL" id="KAH8697794.1"/>
    </source>
</evidence>
<dbReference type="AlphaFoldDB" id="A0AAD4KWW1"/>
<dbReference type="RefSeq" id="XP_046072495.1">
    <property type="nucleotide sequence ID" value="XM_046216211.1"/>
</dbReference>